<dbReference type="InterPro" id="IPR038461">
    <property type="entry name" value="Schlafen_AlbA_2_dom_sf"/>
</dbReference>
<sequence length="590" mass="65132">MDLADLESLLDRCRSLGGDHSTCEVKKSRRGFPHTLWESVSALANAQGGWVILGVDEKNDFAVVGVEDPAQIESQLAAMCSDLEPPVRSEICTVQVGGESVVTSYIPPTPRDQRPCYRRSLGPYAGSRIRVADGDRKFTDYEVSVLLANRTVPRQDTAIVPDAVLADLNQDLLNAFLGRVRDTKGEIFRRVDDERALMMLNVVKLGDGQVRPTLAGLLAFGTYPQTFEPQLDLTFVAYPTSVPGVLGAVGERFIENRAIDGPIPLMVSECIRVLKRNMKRRSIITGIYRVDEWEYPEEVLREALVNALVHRDYSDQAKGMQVQVEMYPDRLVIRNPGGLYGPVGVNDLGTSTVSSSRNRALLKILEDTPYVDGHMVCENRGSGIARIRIALTEAGMEPPRFLDEIASFTAEFPNHTLLDAEALAWLQRLDDRPLTRSQMTALISMRNGTAMTNSAYRLATGIQDSRVATKELKEMVDRNLIELKGTRGGAAYYLTARKPIHGEHPLQVELPTTAAEPPLSEAPAEAAAAATLGERVLRAMGDKELSRAQLQVLTGLNQAQVVQALQRLKAQGRVEMVGRPRSRNARWRPL</sequence>
<dbReference type="GO" id="GO:0005524">
    <property type="term" value="F:ATP binding"/>
    <property type="evidence" value="ECO:0007669"/>
    <property type="project" value="UniProtKB-KW"/>
</dbReference>
<dbReference type="EMBL" id="JBHSBA010000003">
    <property type="protein sequence ID" value="MFC4123989.1"/>
    <property type="molecule type" value="Genomic_DNA"/>
</dbReference>
<protein>
    <submittedName>
        <fullName evidence="2">ATP-binding protein</fullName>
    </submittedName>
</protein>
<dbReference type="PANTHER" id="PTHR30595:SF6">
    <property type="entry name" value="SCHLAFEN ALBA-2 DOMAIN-CONTAINING PROTEIN"/>
    <property type="match status" value="1"/>
</dbReference>
<dbReference type="Pfam" id="PF13749">
    <property type="entry name" value="HATPase_c_4"/>
    <property type="match status" value="1"/>
</dbReference>
<evidence type="ECO:0000313" key="3">
    <source>
        <dbReference type="Proteomes" id="UP001595767"/>
    </source>
</evidence>
<dbReference type="RefSeq" id="WP_378545306.1">
    <property type="nucleotide sequence ID" value="NZ_JBHSBA010000003.1"/>
</dbReference>
<keyword evidence="3" id="KW-1185">Reference proteome</keyword>
<proteinExistence type="predicted"/>
<dbReference type="Proteomes" id="UP001595767">
    <property type="component" value="Unassembled WGS sequence"/>
</dbReference>
<comment type="caution">
    <text evidence="2">The sequence shown here is derived from an EMBL/GenBank/DDBJ whole genome shotgun (WGS) entry which is preliminary data.</text>
</comment>
<dbReference type="InterPro" id="IPR038475">
    <property type="entry name" value="RecG_C_sf"/>
</dbReference>
<dbReference type="PANTHER" id="PTHR30595">
    <property type="entry name" value="GLPR-RELATED TRANSCRIPTIONAL REPRESSOR"/>
    <property type="match status" value="1"/>
</dbReference>
<dbReference type="Pfam" id="PF04326">
    <property type="entry name" value="SLFN_AlbA_2"/>
    <property type="match status" value="1"/>
</dbReference>
<evidence type="ECO:0000313" key="2">
    <source>
        <dbReference type="EMBL" id="MFC4123989.1"/>
    </source>
</evidence>
<feature type="domain" description="Schlafen AlbA-2" evidence="1">
    <location>
        <begin position="21"/>
        <end position="115"/>
    </location>
</feature>
<gene>
    <name evidence="2" type="ORF">ACFOW8_03490</name>
</gene>
<evidence type="ECO:0000259" key="1">
    <source>
        <dbReference type="Pfam" id="PF04326"/>
    </source>
</evidence>
<name>A0ABV8L0Z5_9NOCA</name>
<keyword evidence="2" id="KW-0067">ATP-binding</keyword>
<dbReference type="Gene3D" id="3.30.565.60">
    <property type="match status" value="1"/>
</dbReference>
<keyword evidence="2" id="KW-0547">Nucleotide-binding</keyword>
<dbReference type="Gene3D" id="3.30.950.30">
    <property type="entry name" value="Schlafen, AAA domain"/>
    <property type="match status" value="1"/>
</dbReference>
<reference evidence="3" key="1">
    <citation type="journal article" date="2019" name="Int. J. Syst. Evol. Microbiol.">
        <title>The Global Catalogue of Microorganisms (GCM) 10K type strain sequencing project: providing services to taxonomists for standard genome sequencing and annotation.</title>
        <authorList>
            <consortium name="The Broad Institute Genomics Platform"/>
            <consortium name="The Broad Institute Genome Sequencing Center for Infectious Disease"/>
            <person name="Wu L."/>
            <person name="Ma J."/>
        </authorList>
    </citation>
    <scope>NUCLEOTIDE SEQUENCE [LARGE SCALE GENOMIC DNA]</scope>
    <source>
        <strain evidence="3">CGMCC 4.7204</strain>
    </source>
</reference>
<organism evidence="2 3">
    <name type="scientific">Nocardia rhizosphaerae</name>
    <dbReference type="NCBI Taxonomy" id="1691571"/>
    <lineage>
        <taxon>Bacteria</taxon>
        <taxon>Bacillati</taxon>
        <taxon>Actinomycetota</taxon>
        <taxon>Actinomycetes</taxon>
        <taxon>Mycobacteriales</taxon>
        <taxon>Nocardiaceae</taxon>
        <taxon>Nocardia</taxon>
    </lineage>
</organism>
<dbReference type="InterPro" id="IPR007421">
    <property type="entry name" value="Schlafen_AlbA_2_dom"/>
</dbReference>
<accession>A0ABV8L0Z5</accession>